<evidence type="ECO:0000259" key="1">
    <source>
        <dbReference type="Pfam" id="PF22917"/>
    </source>
</evidence>
<gene>
    <name evidence="2" type="ORF">HII31_04091</name>
</gene>
<protein>
    <recommendedName>
        <fullName evidence="1">PRISE-like Rossmann-fold domain-containing protein</fullName>
    </recommendedName>
</protein>
<dbReference type="PANTHER" id="PTHR32487:SF29">
    <property type="entry name" value="NAD-DEPENDENT EPIMERASE_DEHYDRATASE DOMAIN-CONTAINING PROTEIN"/>
    <property type="match status" value="1"/>
</dbReference>
<dbReference type="Proteomes" id="UP000660729">
    <property type="component" value="Unassembled WGS sequence"/>
</dbReference>
<dbReference type="CDD" id="cd08948">
    <property type="entry name" value="5beta-POR_like_SDR_a"/>
    <property type="match status" value="1"/>
</dbReference>
<dbReference type="EMBL" id="JABCIY010000058">
    <property type="protein sequence ID" value="KAF7194585.1"/>
    <property type="molecule type" value="Genomic_DNA"/>
</dbReference>
<dbReference type="Gene3D" id="3.40.50.720">
    <property type="entry name" value="NAD(P)-binding Rossmann-like Domain"/>
    <property type="match status" value="1"/>
</dbReference>
<dbReference type="OrthoDB" id="1731983at2759"/>
<dbReference type="PANTHER" id="PTHR32487">
    <property type="entry name" value="3-OXO-DELTA(4,5)-STEROID 5-BETA-REDUCTASE"/>
    <property type="match status" value="1"/>
</dbReference>
<evidence type="ECO:0000313" key="3">
    <source>
        <dbReference type="Proteomes" id="UP000660729"/>
    </source>
</evidence>
<name>A0A8H6VPW5_9PEZI</name>
<accession>A0A8H6VPW5</accession>
<dbReference type="AlphaFoldDB" id="A0A8H6VPW5"/>
<reference evidence="2" key="1">
    <citation type="submission" date="2020-04" db="EMBL/GenBank/DDBJ databases">
        <title>Draft genome resource of the tomato pathogen Pseudocercospora fuligena.</title>
        <authorList>
            <person name="Zaccaron A."/>
        </authorList>
    </citation>
    <scope>NUCLEOTIDE SEQUENCE</scope>
    <source>
        <strain evidence="2">PF001</strain>
    </source>
</reference>
<feature type="domain" description="PRISE-like Rossmann-fold" evidence="1">
    <location>
        <begin position="30"/>
        <end position="309"/>
    </location>
</feature>
<dbReference type="SUPFAM" id="SSF51735">
    <property type="entry name" value="NAD(P)-binding Rossmann-fold domains"/>
    <property type="match status" value="1"/>
</dbReference>
<dbReference type="InterPro" id="IPR036291">
    <property type="entry name" value="NAD(P)-bd_dom_sf"/>
</dbReference>
<dbReference type="Pfam" id="PF22917">
    <property type="entry name" value="PRISE"/>
    <property type="match status" value="1"/>
</dbReference>
<comment type="caution">
    <text evidence="2">The sequence shown here is derived from an EMBL/GenBank/DDBJ whole genome shotgun (WGS) entry which is preliminary data.</text>
</comment>
<proteinExistence type="predicted"/>
<dbReference type="InterPro" id="IPR055222">
    <property type="entry name" value="PRISE-like_Rossmann-fold"/>
</dbReference>
<evidence type="ECO:0000313" key="2">
    <source>
        <dbReference type="EMBL" id="KAF7194585.1"/>
    </source>
</evidence>
<organism evidence="2 3">
    <name type="scientific">Pseudocercospora fuligena</name>
    <dbReference type="NCBI Taxonomy" id="685502"/>
    <lineage>
        <taxon>Eukaryota</taxon>
        <taxon>Fungi</taxon>
        <taxon>Dikarya</taxon>
        <taxon>Ascomycota</taxon>
        <taxon>Pezizomycotina</taxon>
        <taxon>Dothideomycetes</taxon>
        <taxon>Dothideomycetidae</taxon>
        <taxon>Mycosphaerellales</taxon>
        <taxon>Mycosphaerellaceae</taxon>
        <taxon>Pseudocercospora</taxon>
    </lineage>
</organism>
<sequence>MSSSIQQIQSKGIFHALPVYPPELEGLTAIITGANGISGHYMLRVLGESPKRWKRIICLSRRPPLVPGGLPSNAEHIPLDFLKDPQEIADVLKEKRVEADHIFFFSYIQPTPKQGAGLWSNAEDLVKVNAELLDNFLQALRLASITPKRFMLQTGAKNYGGHLGPTAVPQEESDPRVELEPNFYYAQEDLLFQYAKETGCGWNIHMPGPIGGAVPDAAMNYTFTLAVYASVCKKLGQPFEFPGAIDSWQMPISMSAAQMNAYQEEWGVLAGRPNQKYNTCDNSAFMWEKAWPRIAGWFGIESKGPQDGDSYTETETRFNPRGYGSKGITRRKFKIADWAKKPEVQQAWSELVKEHSLITQDLGDIDRVFAFLDGTICRPAPLLFSMDKAGKHGWHGFVDTSEAILEIFNDLAKLKMIPPVPLVHVSFNGD</sequence>
<keyword evidence="3" id="KW-1185">Reference proteome</keyword>